<feature type="transmembrane region" description="Helical" evidence="2">
    <location>
        <begin position="29"/>
        <end position="49"/>
    </location>
</feature>
<keyword evidence="5" id="KW-1185">Reference proteome</keyword>
<evidence type="ECO:0000256" key="2">
    <source>
        <dbReference type="SAM" id="Phobius"/>
    </source>
</evidence>
<dbReference type="InterPro" id="IPR010730">
    <property type="entry name" value="HET"/>
</dbReference>
<dbReference type="Proteomes" id="UP000246702">
    <property type="component" value="Unassembled WGS sequence"/>
</dbReference>
<dbReference type="AlphaFoldDB" id="A0A317WYN0"/>
<keyword evidence="2" id="KW-0812">Transmembrane</keyword>
<keyword evidence="2" id="KW-0472">Membrane</keyword>
<evidence type="ECO:0000259" key="3">
    <source>
        <dbReference type="Pfam" id="PF06985"/>
    </source>
</evidence>
<dbReference type="InterPro" id="IPR052895">
    <property type="entry name" value="HetReg/Transcr_Mod"/>
</dbReference>
<dbReference type="GeneID" id="37110114"/>
<reference evidence="4 5" key="1">
    <citation type="submission" date="2016-12" db="EMBL/GenBank/DDBJ databases">
        <title>The genomes of Aspergillus section Nigri reveals drivers in fungal speciation.</title>
        <authorList>
            <consortium name="DOE Joint Genome Institute"/>
            <person name="Vesth T.C."/>
            <person name="Nybo J."/>
            <person name="Theobald S."/>
            <person name="Brandl J."/>
            <person name="Frisvad J.C."/>
            <person name="Nielsen K.F."/>
            <person name="Lyhne E.K."/>
            <person name="Kogle M.E."/>
            <person name="Kuo A."/>
            <person name="Riley R."/>
            <person name="Clum A."/>
            <person name="Nolan M."/>
            <person name="Lipzen A."/>
            <person name="Salamov A."/>
            <person name="Henrissat B."/>
            <person name="Wiebenga A."/>
            <person name="De Vries R.P."/>
            <person name="Grigoriev I.V."/>
            <person name="Mortensen U.H."/>
            <person name="Andersen M.R."/>
            <person name="Baker S.E."/>
        </authorList>
    </citation>
    <scope>NUCLEOTIDE SEQUENCE [LARGE SCALE GENOMIC DNA]</scope>
    <source>
        <strain evidence="4 5">CBS 115572</strain>
    </source>
</reference>
<accession>A0A317WYN0</accession>
<dbReference type="Pfam" id="PF06985">
    <property type="entry name" value="HET"/>
    <property type="match status" value="1"/>
</dbReference>
<dbReference type="RefSeq" id="XP_025469234.1">
    <property type="nucleotide sequence ID" value="XM_025607971.1"/>
</dbReference>
<dbReference type="OrthoDB" id="2157530at2759"/>
<dbReference type="EMBL" id="MSFK01000009">
    <property type="protein sequence ID" value="PWY91506.1"/>
    <property type="molecule type" value="Genomic_DNA"/>
</dbReference>
<name>A0A317WYN0_9EURO</name>
<dbReference type="PANTHER" id="PTHR24148">
    <property type="entry name" value="ANKYRIN REPEAT DOMAIN-CONTAINING PROTEIN 39 HOMOLOG-RELATED"/>
    <property type="match status" value="1"/>
</dbReference>
<proteinExistence type="predicted"/>
<comment type="caution">
    <text evidence="4">The sequence shown here is derived from an EMBL/GenBank/DDBJ whole genome shotgun (WGS) entry which is preliminary data.</text>
</comment>
<feature type="region of interest" description="Disordered" evidence="1">
    <location>
        <begin position="1"/>
        <end position="20"/>
    </location>
</feature>
<protein>
    <recommendedName>
        <fullName evidence="3">Heterokaryon incompatibility domain-containing protein</fullName>
    </recommendedName>
</protein>
<organism evidence="4 5">
    <name type="scientific">Aspergillus sclerotioniger CBS 115572</name>
    <dbReference type="NCBI Taxonomy" id="1450535"/>
    <lineage>
        <taxon>Eukaryota</taxon>
        <taxon>Fungi</taxon>
        <taxon>Dikarya</taxon>
        <taxon>Ascomycota</taxon>
        <taxon>Pezizomycotina</taxon>
        <taxon>Eurotiomycetes</taxon>
        <taxon>Eurotiomycetidae</taxon>
        <taxon>Eurotiales</taxon>
        <taxon>Aspergillaceae</taxon>
        <taxon>Aspergillus</taxon>
        <taxon>Aspergillus subgen. Circumdati</taxon>
    </lineage>
</organism>
<dbReference type="PANTHER" id="PTHR24148:SF64">
    <property type="entry name" value="HETEROKARYON INCOMPATIBILITY DOMAIN-CONTAINING PROTEIN"/>
    <property type="match status" value="1"/>
</dbReference>
<sequence>MARESQKAKSSPSSTTTSDNKIPDRLSKVFIASSVIGLGVLGWGAYLSYQHRDNMVMSLYRRLDGTLFQPSYLPIQTADEIRLLILEPGKGNDAIRCRLKHVSLSDNPKYEALSYVWGNPNKQGYIYCDGKRVRIGKELFNALGSLRESDRERVIWADALCINQGDNIEKGKQVDIMGGIYASSQHVLIWLGVPTSRTDGALEALREVDRYLKRIARGYKDGSFDWLRPQYAPRFSQGELQQLCQYDWASIFTLLKHPWPRRVWTLQEMAKAPAAIMVHGRQSIPAWDFFRPLTYVVCAVQGPEIAAHYSNTGASIETIQNFTVAGFENMMSYQVKPLLHMVAAHATTRGATNPRDRIYAFRSVSTDHDLSDWELLPDYDASVEEVYSRFARWCLLKKKNLAYLSYAGLPDQHEGPPLIGDFPSWVADWTRVVRVGFQHTLSAAPEPYKAGSALDPTIVWNPNQPRLLSIKGRVVDAVAEVAVTRADLLEYYIRSVHSPAQKYEVPLFLKLVARLFPFSTRLLQGLQEAQQTVSRYGPVKGPTHMLVDVIWIENCKAIATQGMSPISRARFDSFWRTMIRNRTVLGEEKTPRNSGKIFDEYLHFLNLVRDGKHWAPPSPGTVVARHEGNPPISPPAISIENSEIMKTRRLMHQYWGGIIHKRFCSTTEGRLGWVPDRARPGDLICIFDGATVPYVIRPRTEEGSGKLSLVYTYWYHQLSGYLLSPAQEVNPGPEYVLVGECYVDGLMDGEALDLESRFITLS</sequence>
<dbReference type="Pfam" id="PF26639">
    <property type="entry name" value="Het-6_barrel"/>
    <property type="match status" value="1"/>
</dbReference>
<gene>
    <name evidence="4" type="ORF">BO94DRAFT_462372</name>
</gene>
<keyword evidence="2" id="KW-1133">Transmembrane helix</keyword>
<feature type="domain" description="Heterokaryon incompatibility" evidence="3">
    <location>
        <begin position="110"/>
        <end position="268"/>
    </location>
</feature>
<evidence type="ECO:0000313" key="5">
    <source>
        <dbReference type="Proteomes" id="UP000246702"/>
    </source>
</evidence>
<evidence type="ECO:0000256" key="1">
    <source>
        <dbReference type="SAM" id="MobiDB-lite"/>
    </source>
</evidence>
<evidence type="ECO:0000313" key="4">
    <source>
        <dbReference type="EMBL" id="PWY91506.1"/>
    </source>
</evidence>